<evidence type="ECO:0000256" key="1">
    <source>
        <dbReference type="SAM" id="Phobius"/>
    </source>
</evidence>
<dbReference type="EMBL" id="CP013970">
    <property type="protein sequence ID" value="AXF75182.1"/>
    <property type="molecule type" value="Genomic_DNA"/>
</dbReference>
<dbReference type="AlphaFoldDB" id="A0A345CP15"/>
<evidence type="ECO:0000313" key="2">
    <source>
        <dbReference type="EMBL" id="AXF75182.1"/>
    </source>
</evidence>
<protein>
    <submittedName>
        <fullName evidence="2">DUF554 family protein</fullName>
    </submittedName>
</protein>
<sequence length="111" mass="12216">MILGVVLGELFYLERNIGKVGNLARGIAAKLAPDNGMDQRAFTEKFVAIVVLFCASGTEVIGAMLNREGLYFGAAPLLSLDWCGFIDSLFSCIFCLYVVFLLSQYTIRYTT</sequence>
<keyword evidence="1" id="KW-1133">Transmembrane helix</keyword>
<dbReference type="RefSeq" id="WP_233480824.1">
    <property type="nucleotide sequence ID" value="NZ_CP013970.1"/>
</dbReference>
<evidence type="ECO:0000313" key="3">
    <source>
        <dbReference type="Proteomes" id="UP000264980"/>
    </source>
</evidence>
<reference evidence="3" key="1">
    <citation type="submission" date="2016-01" db="EMBL/GenBank/DDBJ databases">
        <authorList>
            <person name="Shapiro L."/>
        </authorList>
    </citation>
    <scope>NUCLEOTIDE SEQUENCE [LARGE SCALE GENOMIC DNA]</scope>
    <source>
        <strain evidence="3">MDcuke</strain>
    </source>
</reference>
<dbReference type="InterPro" id="IPR007563">
    <property type="entry name" value="DUF554"/>
</dbReference>
<gene>
    <name evidence="2" type="ORF">AV903_02160</name>
</gene>
<keyword evidence="1" id="KW-0472">Membrane</keyword>
<proteinExistence type="predicted"/>
<organism evidence="2 3">
    <name type="scientific">Erwinia tracheiphila</name>
    <dbReference type="NCBI Taxonomy" id="65700"/>
    <lineage>
        <taxon>Bacteria</taxon>
        <taxon>Pseudomonadati</taxon>
        <taxon>Pseudomonadota</taxon>
        <taxon>Gammaproteobacteria</taxon>
        <taxon>Enterobacterales</taxon>
        <taxon>Erwiniaceae</taxon>
        <taxon>Erwinia</taxon>
    </lineage>
</organism>
<dbReference type="Pfam" id="PF04474">
    <property type="entry name" value="DUF554"/>
    <property type="match status" value="1"/>
</dbReference>
<feature type="transmembrane region" description="Helical" evidence="1">
    <location>
        <begin position="85"/>
        <end position="107"/>
    </location>
</feature>
<dbReference type="Proteomes" id="UP000264980">
    <property type="component" value="Chromosome"/>
</dbReference>
<keyword evidence="1" id="KW-0812">Transmembrane</keyword>
<feature type="transmembrane region" description="Helical" evidence="1">
    <location>
        <begin position="46"/>
        <end position="65"/>
    </location>
</feature>
<name>A0A345CP15_9GAMM</name>
<accession>A0A345CP15</accession>